<feature type="non-terminal residue" evidence="1">
    <location>
        <position position="482"/>
    </location>
</feature>
<proteinExistence type="predicted"/>
<reference evidence="1" key="1">
    <citation type="submission" date="2022-06" db="EMBL/GenBank/DDBJ databases">
        <title>Genome Sequence of Candolleomyces eurysporus.</title>
        <authorList>
            <person name="Buettner E."/>
        </authorList>
    </citation>
    <scope>NUCLEOTIDE SEQUENCE</scope>
    <source>
        <strain evidence="1">VTCC 930004</strain>
    </source>
</reference>
<name>A0A9W8MD32_9AGAR</name>
<dbReference type="AlphaFoldDB" id="A0A9W8MD32"/>
<dbReference type="Proteomes" id="UP001140091">
    <property type="component" value="Unassembled WGS sequence"/>
</dbReference>
<comment type="caution">
    <text evidence="1">The sequence shown here is derived from an EMBL/GenBank/DDBJ whole genome shotgun (WGS) entry which is preliminary data.</text>
</comment>
<accession>A0A9W8MD32</accession>
<sequence length="482" mass="55998">MRAWVEGPVAAEATSIAQQTRSKGGRQSWLSTLTNQVVDMLVHREGRKVFKGSDYGMSWDCKEVVVENPYGGKRLLRGEDDTVKAARTIVMEIVEKWVDADDHCDKKQAWFATIVEEVMGEEALTMNIVWRLYSNLKASHVILGDKGYRNPTKDDMEPFRSALENHSVLEVDHREGRLFELYKQLLNREISPSDVIKHLPSVSLRWNALKQMIDISAMYDEDEQPHSPPAYLKKLQNDPMTYHPLRERSPGRIRCRRDLFNNTKAVSKSTIFSLLVWRAFPQVFSWHPDDSMWFETPDDFLKEYRRRKKEQPSEELASDVRTYWDNLEERRWPRFAETYPTFEECYQHFKPNGTLEYRLFRKLSRTNAFDVACDLAYAGFCRPPSVADVAKYIVHLNQGAMSGLKALGLVDGKKRDVDAKRAQVVQALMDLGNLLKEIPEFINEHAEDEADATYTPYHEEEVDPMRVEHLLRTFSHALKYIV</sequence>
<evidence type="ECO:0000313" key="1">
    <source>
        <dbReference type="EMBL" id="KAJ2924204.1"/>
    </source>
</evidence>
<protein>
    <submittedName>
        <fullName evidence="1">Uncharacterized protein</fullName>
    </submittedName>
</protein>
<dbReference type="OrthoDB" id="2934473at2759"/>
<evidence type="ECO:0000313" key="2">
    <source>
        <dbReference type="Proteomes" id="UP001140091"/>
    </source>
</evidence>
<organism evidence="1 2">
    <name type="scientific">Candolleomyces eurysporus</name>
    <dbReference type="NCBI Taxonomy" id="2828524"/>
    <lineage>
        <taxon>Eukaryota</taxon>
        <taxon>Fungi</taxon>
        <taxon>Dikarya</taxon>
        <taxon>Basidiomycota</taxon>
        <taxon>Agaricomycotina</taxon>
        <taxon>Agaricomycetes</taxon>
        <taxon>Agaricomycetidae</taxon>
        <taxon>Agaricales</taxon>
        <taxon>Agaricineae</taxon>
        <taxon>Psathyrellaceae</taxon>
        <taxon>Candolleomyces</taxon>
    </lineage>
</organism>
<keyword evidence="2" id="KW-1185">Reference proteome</keyword>
<dbReference type="EMBL" id="JANBPK010001238">
    <property type="protein sequence ID" value="KAJ2924204.1"/>
    <property type="molecule type" value="Genomic_DNA"/>
</dbReference>
<gene>
    <name evidence="1" type="ORF">H1R20_g12885</name>
</gene>